<dbReference type="OMA" id="CAKRLTA"/>
<sequence>MLFSCKCLNLTIRVQKPNDSAEANLLANINKLPNNLGMEQLQFFKQAIGPFSSDVAAITKEQSALVQVIIIDEWHLNRCINCKEIAFGVNELNQMYLVNSSLSTNPAEIEKIKSSSVYSNVYRVAMVQSEFMDLTRDKPSNVGDKPRIKNLQEQLHAAIQNETTAVEEKIRLFTEQQYAMLKMYRHRAEQEYHTLCSVINCEPEHIINIHQQSMTTQLSDDNMKASSLMETPPATPDNTPMSVGNSPPIGNATTISSTNNGSGEMAFKQHRVITPNKGKSLTFKTIVGVKHSNNFSQGHQNESSLDSDCIFELDGVAEPTHGHGRHNKLPLSHNMSDLEESDPEDIEVGQEAGVQIPGRVSYGRQSSVAKSLPITMPAVMTQFRTTEDDFEELPEDSNIDIAASIKALARSVHGEAIFGDLPRPRKPKFTTQI</sequence>
<organism evidence="1">
    <name type="scientific">Culicoides sonorensis</name>
    <name type="common">Biting midge</name>
    <dbReference type="NCBI Taxonomy" id="179676"/>
    <lineage>
        <taxon>Eukaryota</taxon>
        <taxon>Metazoa</taxon>
        <taxon>Ecdysozoa</taxon>
        <taxon>Arthropoda</taxon>
        <taxon>Hexapoda</taxon>
        <taxon>Insecta</taxon>
        <taxon>Pterygota</taxon>
        <taxon>Neoptera</taxon>
        <taxon>Endopterygota</taxon>
        <taxon>Diptera</taxon>
        <taxon>Nematocera</taxon>
        <taxon>Chironomoidea</taxon>
        <taxon>Ceratopogonidae</taxon>
        <taxon>Ceratopogoninae</taxon>
        <taxon>Culicoides</taxon>
        <taxon>Monoculicoides</taxon>
    </lineage>
</organism>
<accession>A0A336K7Q6</accession>
<dbReference type="PANTHER" id="PTHR21844:SF2">
    <property type="entry name" value="PROLINE-RICH AKT1 SUBSTRATE 1"/>
    <property type="match status" value="1"/>
</dbReference>
<evidence type="ECO:0000313" key="1">
    <source>
        <dbReference type="EMBL" id="SSX00507.1"/>
    </source>
</evidence>
<reference evidence="2" key="2">
    <citation type="submission" date="2018-07" db="EMBL/GenBank/DDBJ databases">
        <authorList>
            <person name="Quirk P.G."/>
            <person name="Krulwich T.A."/>
        </authorList>
    </citation>
    <scope>NUCLEOTIDE SEQUENCE</scope>
</reference>
<dbReference type="PANTHER" id="PTHR21844">
    <property type="entry name" value="AKT1 SUBSTRATE 1 PROTEIN"/>
    <property type="match status" value="1"/>
</dbReference>
<dbReference type="AlphaFoldDB" id="A0A336K7Q6"/>
<dbReference type="EMBL" id="UFQS01000147">
    <property type="protein sequence ID" value="SSX00507.1"/>
    <property type="molecule type" value="Genomic_DNA"/>
</dbReference>
<gene>
    <name evidence="1" type="primary">CSON002818</name>
</gene>
<evidence type="ECO:0000313" key="2">
    <source>
        <dbReference type="EMBL" id="SSX20887.1"/>
    </source>
</evidence>
<name>A0A336K7Q6_CULSO</name>
<proteinExistence type="predicted"/>
<dbReference type="GO" id="GO:0048011">
    <property type="term" value="P:neurotrophin TRK receptor signaling pathway"/>
    <property type="evidence" value="ECO:0007669"/>
    <property type="project" value="InterPro"/>
</dbReference>
<protein>
    <submittedName>
        <fullName evidence="1">CSON002818 protein</fullName>
    </submittedName>
</protein>
<dbReference type="GO" id="GO:0032007">
    <property type="term" value="P:negative regulation of TOR signaling"/>
    <property type="evidence" value="ECO:0007669"/>
    <property type="project" value="InterPro"/>
</dbReference>
<dbReference type="GO" id="GO:0005737">
    <property type="term" value="C:cytoplasm"/>
    <property type="evidence" value="ECO:0007669"/>
    <property type="project" value="TreeGrafter"/>
</dbReference>
<reference evidence="1" key="1">
    <citation type="submission" date="2018-04" db="EMBL/GenBank/DDBJ databases">
        <authorList>
            <person name="Go L.Y."/>
            <person name="Mitchell J.A."/>
        </authorList>
    </citation>
    <scope>NUCLEOTIDE SEQUENCE</scope>
    <source>
        <tissue evidence="1">Whole organism</tissue>
    </source>
</reference>
<dbReference type="VEuPathDB" id="VectorBase:CSON002818"/>
<dbReference type="EMBL" id="UFQT01000147">
    <property type="protein sequence ID" value="SSX20887.1"/>
    <property type="molecule type" value="Genomic_DNA"/>
</dbReference>
<dbReference type="InterPro" id="IPR026682">
    <property type="entry name" value="AKT1S1"/>
</dbReference>